<organism evidence="3 4">
    <name type="scientific">Postia placenta MAD-698-R-SB12</name>
    <dbReference type="NCBI Taxonomy" id="670580"/>
    <lineage>
        <taxon>Eukaryota</taxon>
        <taxon>Fungi</taxon>
        <taxon>Dikarya</taxon>
        <taxon>Basidiomycota</taxon>
        <taxon>Agaricomycotina</taxon>
        <taxon>Agaricomycetes</taxon>
        <taxon>Polyporales</taxon>
        <taxon>Adustoporiaceae</taxon>
        <taxon>Rhodonia</taxon>
    </lineage>
</organism>
<protein>
    <recommendedName>
        <fullName evidence="5">CCHC-type domain-containing protein</fullName>
    </recommendedName>
</protein>
<feature type="region of interest" description="Disordered" evidence="2">
    <location>
        <begin position="31"/>
        <end position="60"/>
    </location>
</feature>
<dbReference type="EMBL" id="KZ110595">
    <property type="protein sequence ID" value="OSX63647.1"/>
    <property type="molecule type" value="Genomic_DNA"/>
</dbReference>
<proteinExistence type="predicted"/>
<dbReference type="AlphaFoldDB" id="A0A1X6N4V3"/>
<dbReference type="OrthoDB" id="10374897at2759"/>
<evidence type="ECO:0000256" key="2">
    <source>
        <dbReference type="SAM" id="MobiDB-lite"/>
    </source>
</evidence>
<accession>A0A1X6N4V3</accession>
<evidence type="ECO:0000313" key="4">
    <source>
        <dbReference type="Proteomes" id="UP000194127"/>
    </source>
</evidence>
<dbReference type="Proteomes" id="UP000194127">
    <property type="component" value="Unassembled WGS sequence"/>
</dbReference>
<gene>
    <name evidence="3" type="ORF">POSPLADRAFT_1055709</name>
</gene>
<sequence length="432" mass="46712">MSTSLTILLLSSSPANSNRALIARPDRLSKIMSDTRPSEGPNTRLAPAVPTHPDPRLNTHVLSLPAPASLKLSPVQVKQEEIPISLQTLRQSQSLKRVGQSQPPPPPPGHPPSPPPPIMSSPASPPDKETLKHLLPLCYDGKTVIECNRFISQLLIYWAVNTTLSTIKLKIQVALSLLDDDARTWATPIFAQLAAVQIKIQGAKTPFADEAAFLTVFKAHFGNLDDTAAAQVELTKLCTDKSLHEKRTTAEFSALFKGSVDHSGGIPSHVYRKIELKTFTTWEDTDKRATEVEQILDISWAHRPKLNSFFSARGGGHGRARGGAPRSQGASASINVAVGKGDFPGECFGCGKRGYRHFECPNCKDKPYTKSADARATVASGSTQAATSAPVASPSASTSATSVNTELADLMAQVKLMREELKHYRVLKEESF</sequence>
<reference evidence="3 4" key="1">
    <citation type="submission" date="2017-04" db="EMBL/GenBank/DDBJ databases">
        <title>Genome Sequence of the Model Brown-Rot Fungus Postia placenta SB12.</title>
        <authorList>
            <consortium name="DOE Joint Genome Institute"/>
            <person name="Gaskell J."/>
            <person name="Kersten P."/>
            <person name="Larrondo L.F."/>
            <person name="Canessa P."/>
            <person name="Martinez D."/>
            <person name="Hibbett D."/>
            <person name="Schmoll M."/>
            <person name="Kubicek C.P."/>
            <person name="Martinez A.T."/>
            <person name="Yadav J."/>
            <person name="Master E."/>
            <person name="Magnuson J.K."/>
            <person name="James T."/>
            <person name="Yaver D."/>
            <person name="Berka R."/>
            <person name="Labutti K."/>
            <person name="Lipzen A."/>
            <person name="Aerts A."/>
            <person name="Barry K."/>
            <person name="Henrissat B."/>
            <person name="Blanchette R."/>
            <person name="Grigoriev I."/>
            <person name="Cullen D."/>
        </authorList>
    </citation>
    <scope>NUCLEOTIDE SEQUENCE [LARGE SCALE GENOMIC DNA]</scope>
    <source>
        <strain evidence="3 4">MAD-698-R-SB12</strain>
    </source>
</reference>
<feature type="compositionally biased region" description="Pro residues" evidence="2">
    <location>
        <begin position="102"/>
        <end position="125"/>
    </location>
</feature>
<dbReference type="RefSeq" id="XP_024340441.1">
    <property type="nucleotide sequence ID" value="XM_024480677.1"/>
</dbReference>
<feature type="coiled-coil region" evidence="1">
    <location>
        <begin position="400"/>
        <end position="427"/>
    </location>
</feature>
<feature type="compositionally biased region" description="Low complexity" evidence="2">
    <location>
        <begin position="385"/>
        <end position="400"/>
    </location>
</feature>
<feature type="region of interest" description="Disordered" evidence="2">
    <location>
        <begin position="91"/>
        <end position="127"/>
    </location>
</feature>
<feature type="region of interest" description="Disordered" evidence="2">
    <location>
        <begin position="381"/>
        <end position="400"/>
    </location>
</feature>
<name>A0A1X6N4V3_9APHY</name>
<dbReference type="GeneID" id="36325627"/>
<evidence type="ECO:0000256" key="1">
    <source>
        <dbReference type="SAM" id="Coils"/>
    </source>
</evidence>
<evidence type="ECO:0008006" key="5">
    <source>
        <dbReference type="Google" id="ProtNLM"/>
    </source>
</evidence>
<keyword evidence="1" id="KW-0175">Coiled coil</keyword>
<evidence type="ECO:0000313" key="3">
    <source>
        <dbReference type="EMBL" id="OSX63647.1"/>
    </source>
</evidence>
<keyword evidence="4" id="KW-1185">Reference proteome</keyword>